<dbReference type="Gene3D" id="3.40.50.1820">
    <property type="entry name" value="alpha/beta hydrolase"/>
    <property type="match status" value="1"/>
</dbReference>
<accession>A0AAW1SD74</accession>
<evidence type="ECO:0008006" key="4">
    <source>
        <dbReference type="Google" id="ProtNLM"/>
    </source>
</evidence>
<dbReference type="EMBL" id="JALJOU010000005">
    <property type="protein sequence ID" value="KAK9843785.1"/>
    <property type="molecule type" value="Genomic_DNA"/>
</dbReference>
<dbReference type="InterPro" id="IPR029058">
    <property type="entry name" value="AB_hydrolase_fold"/>
</dbReference>
<sequence length="564" mass="60686">MSLGKQRPWAGRRVQGASAAEVGLTPGAPAGLSPAPREKRKKVLPLGPQYLDWVALAEEVRPTDAQLALCCLYSNRYYTQRRLARASKKLGIPELAVHDQLEDRRVGLRMVVFTGPIHNLSGGVQVAACVFAFRGTRLTKAGTVAADLELLKDRDAELYYSARALRHVRRHVRRLQAAAPAVQWAYFTTGHSLGGFTAVSCAVLCDRMHSAVAFEAPGLTTFYHRAAACRGGPAFWRERVTTYLAIPNPINMCQSHLGRIVRVHFPRLECRTDATHVVRCLLGTGVRLVNWALAASAGVSAMCLAFGVSRNVLVCRLFELIASECAVEVAVPPVAASAYWGLQSAAAFVAARLGTTLRHILQQHSMWHMAQAFNPETGGPARCVEMAGWPKLDSVSETFGATLRRALVEAFWATSTTEGVSVLFDRTAMVEARVRALPGYQPAEEHDDAASEGACSTTSMLRRLGDVFDLWEDEGEMAAPATAAGADAEVCAVARELDADDTTLMAEESDVGFAPLEHVHPGSAAELAENACSRAMKGPRKSLGSPGRSKPAGHVSGGAPAFHR</sequence>
<keyword evidence="3" id="KW-1185">Reference proteome</keyword>
<proteinExistence type="predicted"/>
<dbReference type="AlphaFoldDB" id="A0AAW1SD74"/>
<reference evidence="2 3" key="1">
    <citation type="journal article" date="2024" name="Nat. Commun.">
        <title>Phylogenomics reveals the evolutionary origins of lichenization in chlorophyte algae.</title>
        <authorList>
            <person name="Puginier C."/>
            <person name="Libourel C."/>
            <person name="Otte J."/>
            <person name="Skaloud P."/>
            <person name="Haon M."/>
            <person name="Grisel S."/>
            <person name="Petersen M."/>
            <person name="Berrin J.G."/>
            <person name="Delaux P.M."/>
            <person name="Dal Grande F."/>
            <person name="Keller J."/>
        </authorList>
    </citation>
    <scope>NUCLEOTIDE SEQUENCE [LARGE SCALE GENOMIC DNA]</scope>
    <source>
        <strain evidence="2 3">SAG 245.80</strain>
    </source>
</reference>
<dbReference type="Proteomes" id="UP001445335">
    <property type="component" value="Unassembled WGS sequence"/>
</dbReference>
<comment type="caution">
    <text evidence="2">The sequence shown here is derived from an EMBL/GenBank/DDBJ whole genome shotgun (WGS) entry which is preliminary data.</text>
</comment>
<evidence type="ECO:0000313" key="3">
    <source>
        <dbReference type="Proteomes" id="UP001445335"/>
    </source>
</evidence>
<gene>
    <name evidence="2" type="ORF">WJX81_006264</name>
</gene>
<feature type="region of interest" description="Disordered" evidence="1">
    <location>
        <begin position="1"/>
        <end position="39"/>
    </location>
</feature>
<evidence type="ECO:0000313" key="2">
    <source>
        <dbReference type="EMBL" id="KAK9843785.1"/>
    </source>
</evidence>
<dbReference type="SUPFAM" id="SSF53474">
    <property type="entry name" value="alpha/beta-Hydrolases"/>
    <property type="match status" value="1"/>
</dbReference>
<protein>
    <recommendedName>
        <fullName evidence="4">Fungal lipase-like domain-containing protein</fullName>
    </recommendedName>
</protein>
<feature type="region of interest" description="Disordered" evidence="1">
    <location>
        <begin position="535"/>
        <end position="564"/>
    </location>
</feature>
<name>A0AAW1SD74_9CHLO</name>
<organism evidence="2 3">
    <name type="scientific">Elliptochloris bilobata</name>
    <dbReference type="NCBI Taxonomy" id="381761"/>
    <lineage>
        <taxon>Eukaryota</taxon>
        <taxon>Viridiplantae</taxon>
        <taxon>Chlorophyta</taxon>
        <taxon>core chlorophytes</taxon>
        <taxon>Trebouxiophyceae</taxon>
        <taxon>Trebouxiophyceae incertae sedis</taxon>
        <taxon>Elliptochloris clade</taxon>
        <taxon>Elliptochloris</taxon>
    </lineage>
</organism>
<evidence type="ECO:0000256" key="1">
    <source>
        <dbReference type="SAM" id="MobiDB-lite"/>
    </source>
</evidence>